<keyword evidence="3" id="KW-1003">Cell membrane</keyword>
<dbReference type="EMBL" id="MGAC01000010">
    <property type="protein sequence ID" value="OGK38510.1"/>
    <property type="molecule type" value="Genomic_DNA"/>
</dbReference>
<proteinExistence type="inferred from homology"/>
<dbReference type="PANTHER" id="PTHR30250:SF10">
    <property type="entry name" value="LIPOPOLYSACCHARIDE BIOSYNTHESIS PROTEIN WZXC"/>
    <property type="match status" value="1"/>
</dbReference>
<organism evidence="8 9">
    <name type="scientific">Candidatus Roizmanbacteria bacterium RIFCSPHIGHO2_12_FULL_41_11</name>
    <dbReference type="NCBI Taxonomy" id="1802052"/>
    <lineage>
        <taxon>Bacteria</taxon>
        <taxon>Candidatus Roizmaniibacteriota</taxon>
    </lineage>
</organism>
<evidence type="ECO:0000256" key="1">
    <source>
        <dbReference type="ARBA" id="ARBA00004651"/>
    </source>
</evidence>
<feature type="transmembrane region" description="Helical" evidence="7">
    <location>
        <begin position="332"/>
        <end position="353"/>
    </location>
</feature>
<evidence type="ECO:0000256" key="3">
    <source>
        <dbReference type="ARBA" id="ARBA00022475"/>
    </source>
</evidence>
<dbReference type="Proteomes" id="UP000176803">
    <property type="component" value="Unassembled WGS sequence"/>
</dbReference>
<protein>
    <recommendedName>
        <fullName evidence="10">Polysaccharide biosynthesis protein C-terminal domain-containing protein</fullName>
    </recommendedName>
</protein>
<dbReference type="Pfam" id="PF13440">
    <property type="entry name" value="Polysacc_synt_3"/>
    <property type="match status" value="1"/>
</dbReference>
<gene>
    <name evidence="8" type="ORF">A3F03_00600</name>
</gene>
<dbReference type="PANTHER" id="PTHR30250">
    <property type="entry name" value="PST FAMILY PREDICTED COLANIC ACID TRANSPORTER"/>
    <property type="match status" value="1"/>
</dbReference>
<dbReference type="InterPro" id="IPR050833">
    <property type="entry name" value="Poly_Biosynth_Transport"/>
</dbReference>
<feature type="transmembrane region" description="Helical" evidence="7">
    <location>
        <begin position="365"/>
        <end position="384"/>
    </location>
</feature>
<evidence type="ECO:0000256" key="5">
    <source>
        <dbReference type="ARBA" id="ARBA00022989"/>
    </source>
</evidence>
<feature type="transmembrane region" description="Helical" evidence="7">
    <location>
        <begin position="235"/>
        <end position="253"/>
    </location>
</feature>
<evidence type="ECO:0000313" key="9">
    <source>
        <dbReference type="Proteomes" id="UP000176803"/>
    </source>
</evidence>
<feature type="transmembrane region" description="Helical" evidence="7">
    <location>
        <begin position="390"/>
        <end position="407"/>
    </location>
</feature>
<evidence type="ECO:0000256" key="4">
    <source>
        <dbReference type="ARBA" id="ARBA00022692"/>
    </source>
</evidence>
<keyword evidence="6 7" id="KW-0472">Membrane</keyword>
<keyword evidence="4 7" id="KW-0812">Transmembrane</keyword>
<keyword evidence="5 7" id="KW-1133">Transmembrane helix</keyword>
<feature type="transmembrane region" description="Helical" evidence="7">
    <location>
        <begin position="294"/>
        <end position="312"/>
    </location>
</feature>
<evidence type="ECO:0000313" key="8">
    <source>
        <dbReference type="EMBL" id="OGK38510.1"/>
    </source>
</evidence>
<feature type="transmembrane region" description="Helical" evidence="7">
    <location>
        <begin position="119"/>
        <end position="142"/>
    </location>
</feature>
<evidence type="ECO:0000256" key="6">
    <source>
        <dbReference type="ARBA" id="ARBA00023136"/>
    </source>
</evidence>
<feature type="transmembrane region" description="Helical" evidence="7">
    <location>
        <begin position="419"/>
        <end position="440"/>
    </location>
</feature>
<comment type="similarity">
    <text evidence="2">Belongs to the polysaccharide synthase family.</text>
</comment>
<evidence type="ECO:0000256" key="7">
    <source>
        <dbReference type="SAM" id="Phobius"/>
    </source>
</evidence>
<feature type="transmembrane region" description="Helical" evidence="7">
    <location>
        <begin position="151"/>
        <end position="173"/>
    </location>
</feature>
<accession>A0A1F7I578</accession>
<feature type="transmembrane region" description="Helical" evidence="7">
    <location>
        <begin position="446"/>
        <end position="467"/>
    </location>
</feature>
<dbReference type="AlphaFoldDB" id="A0A1F7I578"/>
<name>A0A1F7I578_9BACT</name>
<reference evidence="8 9" key="1">
    <citation type="journal article" date="2016" name="Nat. Commun.">
        <title>Thousands of microbial genomes shed light on interconnected biogeochemical processes in an aquifer system.</title>
        <authorList>
            <person name="Anantharaman K."/>
            <person name="Brown C.T."/>
            <person name="Hug L.A."/>
            <person name="Sharon I."/>
            <person name="Castelle C.J."/>
            <person name="Probst A.J."/>
            <person name="Thomas B.C."/>
            <person name="Singh A."/>
            <person name="Wilkins M.J."/>
            <person name="Karaoz U."/>
            <person name="Brodie E.L."/>
            <person name="Williams K.H."/>
            <person name="Hubbard S.S."/>
            <person name="Banfield J.F."/>
        </authorList>
    </citation>
    <scope>NUCLEOTIDE SEQUENCE [LARGE SCALE GENOMIC DNA]</scope>
</reference>
<feature type="transmembrane region" description="Helical" evidence="7">
    <location>
        <begin position="20"/>
        <end position="41"/>
    </location>
</feature>
<comment type="subcellular location">
    <subcellularLocation>
        <location evidence="1">Cell membrane</location>
        <topology evidence="1">Multi-pass membrane protein</topology>
    </subcellularLocation>
</comment>
<sequence>MANVQVDSTKRDTILSTLSLFFQSGYSAILGLIANLVLTILLSPTIFGIYITVLSMISILNYFSDIGLAASLIQKKIITDEEIKTTFTVQQILIISIILICFLLTPVTRSFYNLPQEGIYLYWALLVSFFLSSLKTIPSVFLERKIQFQKIVLVQIVENTLFYLTVIIAALLGLGLTSFTIAVMVRAVVGLITIYSISFWRPQIGISSRSLRQLLSFGLPFQASSFLALFKDDLIILFLGKAVGFAGVGYIGWAKKWAEVPIRIVMDNISRVIFPLIARFQEDKAKITRLLEKILAYQSALIIPAIVGMIFLMKPLTEVIPRYSKWSMALPLFYIFALSSLIVSFGAPFVNLFNALGKVKITFSLMLFWTLLAWLLTPPATWLAGFTGYPFVHLFISCTYIAAIWQAKKLLTIKIFKPVLPYITSALIMGGAIWLLNSFISFSSAIALFTVVLLGVVFYAASLNIFFRINFIAILKDLKKNT</sequence>
<feature type="transmembrane region" description="Helical" evidence="7">
    <location>
        <begin position="85"/>
        <end position="107"/>
    </location>
</feature>
<comment type="caution">
    <text evidence="8">The sequence shown here is derived from an EMBL/GenBank/DDBJ whole genome shotgun (WGS) entry which is preliminary data.</text>
</comment>
<feature type="transmembrane region" description="Helical" evidence="7">
    <location>
        <begin position="47"/>
        <end position="73"/>
    </location>
</feature>
<evidence type="ECO:0008006" key="10">
    <source>
        <dbReference type="Google" id="ProtNLM"/>
    </source>
</evidence>
<evidence type="ECO:0000256" key="2">
    <source>
        <dbReference type="ARBA" id="ARBA00007430"/>
    </source>
</evidence>
<dbReference type="GO" id="GO:0005886">
    <property type="term" value="C:plasma membrane"/>
    <property type="evidence" value="ECO:0007669"/>
    <property type="project" value="UniProtKB-SubCell"/>
</dbReference>